<dbReference type="Pfam" id="PF00583">
    <property type="entry name" value="Acetyltransf_1"/>
    <property type="match status" value="1"/>
</dbReference>
<dbReference type="SUPFAM" id="SSF55729">
    <property type="entry name" value="Acyl-CoA N-acyltransferases (Nat)"/>
    <property type="match status" value="1"/>
</dbReference>
<sequence length="70" mass="7840">MGVGKALLLAALKVAKQMELQVLFVHVEADNHGAMALYTSSGFKVQEEEAEQLALQLRRPRRILLSFWTS</sequence>
<feature type="domain" description="N-acetyltransferase" evidence="1">
    <location>
        <begin position="1"/>
        <end position="62"/>
    </location>
</feature>
<dbReference type="AlphaFoldDB" id="A0A2K1KB63"/>
<dbReference type="PROSITE" id="PS51186">
    <property type="entry name" value="GNAT"/>
    <property type="match status" value="1"/>
</dbReference>
<evidence type="ECO:0000313" key="2">
    <source>
        <dbReference type="EMBL" id="PNR51018.1"/>
    </source>
</evidence>
<dbReference type="EMBL" id="ABEU02000007">
    <property type="protein sequence ID" value="PNR51018.1"/>
    <property type="molecule type" value="Genomic_DNA"/>
</dbReference>
<dbReference type="PANTHER" id="PTHR47876">
    <property type="entry name" value="OS08G0260000 PROTEIN"/>
    <property type="match status" value="1"/>
</dbReference>
<protein>
    <recommendedName>
        <fullName evidence="1">N-acetyltransferase domain-containing protein</fullName>
    </recommendedName>
</protein>
<proteinExistence type="predicted"/>
<reference evidence="3" key="3">
    <citation type="submission" date="2020-12" db="UniProtKB">
        <authorList>
            <consortium name="EnsemblPlants"/>
        </authorList>
    </citation>
    <scope>IDENTIFICATION</scope>
</reference>
<dbReference type="Gramene" id="Pp3c7_10140V3.1">
    <property type="protein sequence ID" value="Pp3c7_10140V3.1"/>
    <property type="gene ID" value="Pp3c7_10140"/>
</dbReference>
<reference evidence="2 4" key="1">
    <citation type="journal article" date="2008" name="Science">
        <title>The Physcomitrella genome reveals evolutionary insights into the conquest of land by plants.</title>
        <authorList>
            <person name="Rensing S."/>
            <person name="Lang D."/>
            <person name="Zimmer A."/>
            <person name="Terry A."/>
            <person name="Salamov A."/>
            <person name="Shapiro H."/>
            <person name="Nishiyama T."/>
            <person name="Perroud P.-F."/>
            <person name="Lindquist E."/>
            <person name="Kamisugi Y."/>
            <person name="Tanahashi T."/>
            <person name="Sakakibara K."/>
            <person name="Fujita T."/>
            <person name="Oishi K."/>
            <person name="Shin-I T."/>
            <person name="Kuroki Y."/>
            <person name="Toyoda A."/>
            <person name="Suzuki Y."/>
            <person name="Hashimoto A."/>
            <person name="Yamaguchi K."/>
            <person name="Sugano A."/>
            <person name="Kohara Y."/>
            <person name="Fujiyama A."/>
            <person name="Anterola A."/>
            <person name="Aoki S."/>
            <person name="Ashton N."/>
            <person name="Barbazuk W.B."/>
            <person name="Barker E."/>
            <person name="Bennetzen J."/>
            <person name="Bezanilla M."/>
            <person name="Blankenship R."/>
            <person name="Cho S.H."/>
            <person name="Dutcher S."/>
            <person name="Estelle M."/>
            <person name="Fawcett J.A."/>
            <person name="Gundlach H."/>
            <person name="Hanada K."/>
            <person name="Heyl A."/>
            <person name="Hicks K.A."/>
            <person name="Hugh J."/>
            <person name="Lohr M."/>
            <person name="Mayer K."/>
            <person name="Melkozernov A."/>
            <person name="Murata T."/>
            <person name="Nelson D."/>
            <person name="Pils B."/>
            <person name="Prigge M."/>
            <person name="Reiss B."/>
            <person name="Renner T."/>
            <person name="Rombauts S."/>
            <person name="Rushton P."/>
            <person name="Sanderfoot A."/>
            <person name="Schween G."/>
            <person name="Shiu S.-H."/>
            <person name="Stueber K."/>
            <person name="Theodoulou F.L."/>
            <person name="Tu H."/>
            <person name="Van de Peer Y."/>
            <person name="Verrier P.J."/>
            <person name="Waters E."/>
            <person name="Wood A."/>
            <person name="Yang L."/>
            <person name="Cove D."/>
            <person name="Cuming A."/>
            <person name="Hasebe M."/>
            <person name="Lucas S."/>
            <person name="Mishler D.B."/>
            <person name="Reski R."/>
            <person name="Grigoriev I."/>
            <person name="Quatrano R.S."/>
            <person name="Boore J.L."/>
        </authorList>
    </citation>
    <scope>NUCLEOTIDE SEQUENCE [LARGE SCALE GENOMIC DNA]</scope>
    <source>
        <strain evidence="3 4">cv. Gransden 2004</strain>
    </source>
</reference>
<gene>
    <name evidence="2" type="ORF">PHYPA_010204</name>
</gene>
<dbReference type="InParanoid" id="A0A2K1KB63"/>
<evidence type="ECO:0000259" key="1">
    <source>
        <dbReference type="PROSITE" id="PS51186"/>
    </source>
</evidence>
<name>A0A2K1KB63_PHYPA</name>
<dbReference type="EnsemblPlants" id="Pp3c7_10140V3.1">
    <property type="protein sequence ID" value="Pp3c7_10140V3.1"/>
    <property type="gene ID" value="Pp3c7_10140"/>
</dbReference>
<dbReference type="Gene3D" id="3.40.630.30">
    <property type="match status" value="1"/>
</dbReference>
<evidence type="ECO:0000313" key="3">
    <source>
        <dbReference type="EnsemblPlants" id="Pp3c7_10140V3.1"/>
    </source>
</evidence>
<dbReference type="InterPro" id="IPR000182">
    <property type="entry name" value="GNAT_dom"/>
</dbReference>
<evidence type="ECO:0000313" key="4">
    <source>
        <dbReference type="Proteomes" id="UP000006727"/>
    </source>
</evidence>
<dbReference type="InterPro" id="IPR016181">
    <property type="entry name" value="Acyl_CoA_acyltransferase"/>
</dbReference>
<dbReference type="GO" id="GO:0016747">
    <property type="term" value="F:acyltransferase activity, transferring groups other than amino-acyl groups"/>
    <property type="evidence" value="ECO:0007669"/>
    <property type="project" value="InterPro"/>
</dbReference>
<keyword evidence="4" id="KW-1185">Reference proteome</keyword>
<dbReference type="Proteomes" id="UP000006727">
    <property type="component" value="Chromosome 7"/>
</dbReference>
<dbReference type="PANTHER" id="PTHR47876:SF2">
    <property type="entry name" value="GCN5-RELATED N-ACETYLTRANSFERASE 7, CHLOROPLASTIC"/>
    <property type="match status" value="1"/>
</dbReference>
<accession>A0A2K1KB63</accession>
<reference evidence="2 4" key="2">
    <citation type="journal article" date="2018" name="Plant J.">
        <title>The Physcomitrella patens chromosome-scale assembly reveals moss genome structure and evolution.</title>
        <authorList>
            <person name="Lang D."/>
            <person name="Ullrich K.K."/>
            <person name="Murat F."/>
            <person name="Fuchs J."/>
            <person name="Jenkins J."/>
            <person name="Haas F.B."/>
            <person name="Piednoel M."/>
            <person name="Gundlach H."/>
            <person name="Van Bel M."/>
            <person name="Meyberg R."/>
            <person name="Vives C."/>
            <person name="Morata J."/>
            <person name="Symeonidi A."/>
            <person name="Hiss M."/>
            <person name="Muchero W."/>
            <person name="Kamisugi Y."/>
            <person name="Saleh O."/>
            <person name="Blanc G."/>
            <person name="Decker E.L."/>
            <person name="van Gessel N."/>
            <person name="Grimwood J."/>
            <person name="Hayes R.D."/>
            <person name="Graham S.W."/>
            <person name="Gunter L.E."/>
            <person name="McDaniel S.F."/>
            <person name="Hoernstein S.N.W."/>
            <person name="Larsson A."/>
            <person name="Li F.W."/>
            <person name="Perroud P.F."/>
            <person name="Phillips J."/>
            <person name="Ranjan P."/>
            <person name="Rokshar D.S."/>
            <person name="Rothfels C.J."/>
            <person name="Schneider L."/>
            <person name="Shu S."/>
            <person name="Stevenson D.W."/>
            <person name="Thummler F."/>
            <person name="Tillich M."/>
            <person name="Villarreal Aguilar J.C."/>
            <person name="Widiez T."/>
            <person name="Wong G.K."/>
            <person name="Wymore A."/>
            <person name="Zhang Y."/>
            <person name="Zimmer A.D."/>
            <person name="Quatrano R.S."/>
            <person name="Mayer K.F.X."/>
            <person name="Goodstein D."/>
            <person name="Casacuberta J.M."/>
            <person name="Vandepoele K."/>
            <person name="Reski R."/>
            <person name="Cuming A.C."/>
            <person name="Tuskan G.A."/>
            <person name="Maumus F."/>
            <person name="Salse J."/>
            <person name="Schmutz J."/>
            <person name="Rensing S.A."/>
        </authorList>
    </citation>
    <scope>NUCLEOTIDE SEQUENCE [LARGE SCALE GENOMIC DNA]</scope>
    <source>
        <strain evidence="3 4">cv. Gransden 2004</strain>
    </source>
</reference>
<organism evidence="2">
    <name type="scientific">Physcomitrium patens</name>
    <name type="common">Spreading-leaved earth moss</name>
    <name type="synonym">Physcomitrella patens</name>
    <dbReference type="NCBI Taxonomy" id="3218"/>
    <lineage>
        <taxon>Eukaryota</taxon>
        <taxon>Viridiplantae</taxon>
        <taxon>Streptophyta</taxon>
        <taxon>Embryophyta</taxon>
        <taxon>Bryophyta</taxon>
        <taxon>Bryophytina</taxon>
        <taxon>Bryopsida</taxon>
        <taxon>Funariidae</taxon>
        <taxon>Funariales</taxon>
        <taxon>Funariaceae</taxon>
        <taxon>Physcomitrium</taxon>
    </lineage>
</organism>